<feature type="transmembrane region" description="Helical" evidence="7">
    <location>
        <begin position="49"/>
        <end position="70"/>
    </location>
</feature>
<dbReference type="InterPro" id="IPR010290">
    <property type="entry name" value="TM_effector"/>
</dbReference>
<dbReference type="GO" id="GO:0005886">
    <property type="term" value="C:plasma membrane"/>
    <property type="evidence" value="ECO:0007669"/>
    <property type="project" value="UniProtKB-SubCell"/>
</dbReference>
<evidence type="ECO:0000256" key="1">
    <source>
        <dbReference type="ARBA" id="ARBA00004651"/>
    </source>
</evidence>
<feature type="transmembrane region" description="Helical" evidence="7">
    <location>
        <begin position="258"/>
        <end position="277"/>
    </location>
</feature>
<feature type="domain" description="Major facilitator superfamily (MFS) profile" evidence="8">
    <location>
        <begin position="16"/>
        <end position="400"/>
    </location>
</feature>
<feature type="transmembrane region" description="Helical" evidence="7">
    <location>
        <begin position="374"/>
        <end position="395"/>
    </location>
</feature>
<dbReference type="InterPro" id="IPR020846">
    <property type="entry name" value="MFS_dom"/>
</dbReference>
<protein>
    <submittedName>
        <fullName evidence="9">Predicted arabinose efflux permease, MFS family</fullName>
    </submittedName>
</protein>
<dbReference type="Pfam" id="PF05977">
    <property type="entry name" value="MFS_3"/>
    <property type="match status" value="1"/>
</dbReference>
<dbReference type="CDD" id="cd06173">
    <property type="entry name" value="MFS_MefA_like"/>
    <property type="match status" value="1"/>
</dbReference>
<dbReference type="GO" id="GO:0022857">
    <property type="term" value="F:transmembrane transporter activity"/>
    <property type="evidence" value="ECO:0007669"/>
    <property type="project" value="InterPro"/>
</dbReference>
<keyword evidence="2" id="KW-0813">Transport</keyword>
<dbReference type="AlphaFoldDB" id="A0A450S7U9"/>
<comment type="subcellular location">
    <subcellularLocation>
        <location evidence="1">Cell membrane</location>
        <topology evidence="1">Multi-pass membrane protein</topology>
    </subcellularLocation>
</comment>
<accession>A0A450S7U9</accession>
<feature type="transmembrane region" description="Helical" evidence="7">
    <location>
        <begin position="309"/>
        <end position="334"/>
    </location>
</feature>
<evidence type="ECO:0000256" key="5">
    <source>
        <dbReference type="ARBA" id="ARBA00022989"/>
    </source>
</evidence>
<feature type="transmembrane region" description="Helical" evidence="7">
    <location>
        <begin position="284"/>
        <end position="303"/>
    </location>
</feature>
<evidence type="ECO:0000256" key="6">
    <source>
        <dbReference type="ARBA" id="ARBA00023136"/>
    </source>
</evidence>
<gene>
    <name evidence="9" type="ORF">BECKFW1821A_GA0114235_101813</name>
</gene>
<evidence type="ECO:0000256" key="7">
    <source>
        <dbReference type="SAM" id="Phobius"/>
    </source>
</evidence>
<feature type="transmembrane region" description="Helical" evidence="7">
    <location>
        <begin position="21"/>
        <end position="43"/>
    </location>
</feature>
<evidence type="ECO:0000259" key="8">
    <source>
        <dbReference type="PROSITE" id="PS50850"/>
    </source>
</evidence>
<dbReference type="EMBL" id="CAADEW010000018">
    <property type="protein sequence ID" value="VFJ47994.1"/>
    <property type="molecule type" value="Genomic_DNA"/>
</dbReference>
<keyword evidence="3" id="KW-1003">Cell membrane</keyword>
<evidence type="ECO:0000256" key="4">
    <source>
        <dbReference type="ARBA" id="ARBA00022692"/>
    </source>
</evidence>
<dbReference type="SUPFAM" id="SSF103473">
    <property type="entry name" value="MFS general substrate transporter"/>
    <property type="match status" value="1"/>
</dbReference>
<evidence type="ECO:0000313" key="9">
    <source>
        <dbReference type="EMBL" id="VFJ47994.1"/>
    </source>
</evidence>
<reference evidence="9" key="1">
    <citation type="submission" date="2019-02" db="EMBL/GenBank/DDBJ databases">
        <authorList>
            <person name="Gruber-Vodicka R. H."/>
            <person name="Seah K. B. B."/>
        </authorList>
    </citation>
    <scope>NUCLEOTIDE SEQUENCE</scope>
    <source>
        <strain evidence="9">BECK_BZ15</strain>
    </source>
</reference>
<dbReference type="PANTHER" id="PTHR23513">
    <property type="entry name" value="INTEGRAL MEMBRANE EFFLUX PROTEIN-RELATED"/>
    <property type="match status" value="1"/>
</dbReference>
<proteinExistence type="predicted"/>
<keyword evidence="5 7" id="KW-1133">Transmembrane helix</keyword>
<feature type="transmembrane region" description="Helical" evidence="7">
    <location>
        <begin position="224"/>
        <end position="246"/>
    </location>
</feature>
<feature type="transmembrane region" description="Helical" evidence="7">
    <location>
        <begin position="175"/>
        <end position="195"/>
    </location>
</feature>
<dbReference type="InterPro" id="IPR036259">
    <property type="entry name" value="MFS_trans_sf"/>
</dbReference>
<dbReference type="Gene3D" id="1.20.1250.20">
    <property type="entry name" value="MFS general substrate transporter like domains"/>
    <property type="match status" value="1"/>
</dbReference>
<dbReference type="PANTHER" id="PTHR23513:SF11">
    <property type="entry name" value="STAPHYLOFERRIN A TRANSPORTER"/>
    <property type="match status" value="1"/>
</dbReference>
<evidence type="ECO:0000256" key="2">
    <source>
        <dbReference type="ARBA" id="ARBA00022448"/>
    </source>
</evidence>
<dbReference type="PROSITE" id="PS50850">
    <property type="entry name" value="MFS"/>
    <property type="match status" value="1"/>
</dbReference>
<name>A0A450S7U9_9GAMM</name>
<keyword evidence="6 7" id="KW-0472">Membrane</keyword>
<organism evidence="9">
    <name type="scientific">Candidatus Kentrum sp. FW</name>
    <dbReference type="NCBI Taxonomy" id="2126338"/>
    <lineage>
        <taxon>Bacteria</taxon>
        <taxon>Pseudomonadati</taxon>
        <taxon>Pseudomonadota</taxon>
        <taxon>Gammaproteobacteria</taxon>
        <taxon>Candidatus Kentrum</taxon>
    </lineage>
</organism>
<keyword evidence="4 7" id="KW-0812">Transmembrane</keyword>
<evidence type="ECO:0000256" key="3">
    <source>
        <dbReference type="ARBA" id="ARBA00022475"/>
    </source>
</evidence>
<feature type="transmembrane region" description="Helical" evidence="7">
    <location>
        <begin position="346"/>
        <end position="368"/>
    </location>
</feature>
<sequence>MPPILTDYFRSLRYPGFRGYFFAYFITECGVMMQRVAQAWLVYRLSESSLVLGLVSFFVMSPTLFLGLFGGSLANRYNPYRLLLMARFLAMLQSFVLAGLTLSGLVQVWHILALALFFGLTQSVQLPARQAFVIGLVRPQDLPNVAALSSGVLNFSRIIGPIVAGWVILAGNEGFVFLANGLFLVVYLLIMWRLAPSFSSRKTTARVGLGASLSHAFHTPRIRAGLMMLALVSLMAGVNLVLLPVFVRDIFGSGPDALGILMGVVGIGAVLASLSVARRKDTTGLEGGIVVSGFLGAVAMFLFSQTETFLVAFFVLLLESFAIIRVVLSINALVQLLAPDELRGRIMALYTVIFPGFLPVGSLLAGALGEALGAPTTVLCYSALCAVGTALFWAFHSTRAE</sequence>